<dbReference type="CDD" id="cd20071">
    <property type="entry name" value="SET_SMYD"/>
    <property type="match status" value="1"/>
</dbReference>
<keyword evidence="1" id="KW-0732">Signal</keyword>
<feature type="signal peptide" evidence="1">
    <location>
        <begin position="1"/>
        <end position="22"/>
    </location>
</feature>
<dbReference type="InterPro" id="IPR046341">
    <property type="entry name" value="SET_dom_sf"/>
</dbReference>
<dbReference type="PANTHER" id="PTHR47332">
    <property type="entry name" value="SET DOMAIN-CONTAINING PROTEIN 5"/>
    <property type="match status" value="1"/>
</dbReference>
<organism evidence="3 4">
    <name type="scientific">Emericellopsis atlantica</name>
    <dbReference type="NCBI Taxonomy" id="2614577"/>
    <lineage>
        <taxon>Eukaryota</taxon>
        <taxon>Fungi</taxon>
        <taxon>Dikarya</taxon>
        <taxon>Ascomycota</taxon>
        <taxon>Pezizomycotina</taxon>
        <taxon>Sordariomycetes</taxon>
        <taxon>Hypocreomycetidae</taxon>
        <taxon>Hypocreales</taxon>
        <taxon>Bionectriaceae</taxon>
        <taxon>Emericellopsis</taxon>
    </lineage>
</organism>
<dbReference type="RefSeq" id="XP_046119686.1">
    <property type="nucleotide sequence ID" value="XM_046263260.1"/>
</dbReference>
<dbReference type="PROSITE" id="PS51257">
    <property type="entry name" value="PROKAR_LIPOPROTEIN"/>
    <property type="match status" value="1"/>
</dbReference>
<dbReference type="Proteomes" id="UP000887229">
    <property type="component" value="Unassembled WGS sequence"/>
</dbReference>
<name>A0A9P8CQY7_9HYPO</name>
<reference evidence="3" key="1">
    <citation type="journal article" date="2021" name="IMA Fungus">
        <title>Genomic characterization of three marine fungi, including Emericellopsis atlantica sp. nov. with signatures of a generalist lifestyle and marine biomass degradation.</title>
        <authorList>
            <person name="Hagestad O.C."/>
            <person name="Hou L."/>
            <person name="Andersen J.H."/>
            <person name="Hansen E.H."/>
            <person name="Altermark B."/>
            <person name="Li C."/>
            <person name="Kuhnert E."/>
            <person name="Cox R.J."/>
            <person name="Crous P.W."/>
            <person name="Spatafora J.W."/>
            <person name="Lail K."/>
            <person name="Amirebrahimi M."/>
            <person name="Lipzen A."/>
            <person name="Pangilinan J."/>
            <person name="Andreopoulos W."/>
            <person name="Hayes R.D."/>
            <person name="Ng V."/>
            <person name="Grigoriev I.V."/>
            <person name="Jackson S.A."/>
            <person name="Sutton T.D.S."/>
            <person name="Dobson A.D.W."/>
            <person name="Rama T."/>
        </authorList>
    </citation>
    <scope>NUCLEOTIDE SEQUENCE</scope>
    <source>
        <strain evidence="3">TS7</strain>
    </source>
</reference>
<dbReference type="GeneID" id="70294163"/>
<evidence type="ECO:0000256" key="1">
    <source>
        <dbReference type="SAM" id="SignalP"/>
    </source>
</evidence>
<sequence>MTPWRVVLWLFGALWQFTVLACLPTHVPMLDLRVCGQNEQASFGPSAPQRNSTRPWTLERRQLPTVLQSSISPFRLYSSSDASSGLGMSVICTHESAVHLERYLSLGSSTTAHQSDIAESDLFRIANIPARGCGLIAKQRLRQGDVLMAQAPILLLDFEIYSQLEERKWIQLHHEAVAALSLEARTMFWQLDAVKRVDPLTDRIRANAFALQMRSGTYLAVFPNISLLNHDCDPNATYDFSEESLTQKITISKPIQPGSEIVISYLEPHLSLEMRQSYLSSMWGFKCSCSTCQAESTGVKE</sequence>
<dbReference type="PROSITE" id="PS50280">
    <property type="entry name" value="SET"/>
    <property type="match status" value="1"/>
</dbReference>
<evidence type="ECO:0000313" key="3">
    <source>
        <dbReference type="EMBL" id="KAG9255762.1"/>
    </source>
</evidence>
<dbReference type="PANTHER" id="PTHR47332:SF6">
    <property type="entry name" value="SET DOMAIN-CONTAINING PROTEIN"/>
    <property type="match status" value="1"/>
</dbReference>
<gene>
    <name evidence="3" type="ORF">F5Z01DRAFT_652069</name>
</gene>
<evidence type="ECO:0000259" key="2">
    <source>
        <dbReference type="PROSITE" id="PS50280"/>
    </source>
</evidence>
<keyword evidence="4" id="KW-1185">Reference proteome</keyword>
<evidence type="ECO:0000313" key="4">
    <source>
        <dbReference type="Proteomes" id="UP000887229"/>
    </source>
</evidence>
<dbReference type="EMBL" id="MU251250">
    <property type="protein sequence ID" value="KAG9255762.1"/>
    <property type="molecule type" value="Genomic_DNA"/>
</dbReference>
<dbReference type="InterPro" id="IPR001214">
    <property type="entry name" value="SET_dom"/>
</dbReference>
<accession>A0A9P8CQY7</accession>
<feature type="chain" id="PRO_5040346871" description="SET domain-containing protein" evidence="1">
    <location>
        <begin position="23"/>
        <end position="301"/>
    </location>
</feature>
<dbReference type="Gene3D" id="2.170.270.10">
    <property type="entry name" value="SET domain"/>
    <property type="match status" value="1"/>
</dbReference>
<dbReference type="SUPFAM" id="SSF82199">
    <property type="entry name" value="SET domain"/>
    <property type="match status" value="1"/>
</dbReference>
<comment type="caution">
    <text evidence="3">The sequence shown here is derived from an EMBL/GenBank/DDBJ whole genome shotgun (WGS) entry which is preliminary data.</text>
</comment>
<dbReference type="Pfam" id="PF00856">
    <property type="entry name" value="SET"/>
    <property type="match status" value="1"/>
</dbReference>
<dbReference type="InterPro" id="IPR053185">
    <property type="entry name" value="SET_domain_protein"/>
</dbReference>
<dbReference type="OrthoDB" id="265717at2759"/>
<protein>
    <recommendedName>
        <fullName evidence="2">SET domain-containing protein</fullName>
    </recommendedName>
</protein>
<feature type="domain" description="SET" evidence="2">
    <location>
        <begin position="121"/>
        <end position="266"/>
    </location>
</feature>
<proteinExistence type="predicted"/>
<dbReference type="AlphaFoldDB" id="A0A9P8CQY7"/>